<keyword evidence="5" id="KW-1185">Reference proteome</keyword>
<dbReference type="InterPro" id="IPR000086">
    <property type="entry name" value="NUDIX_hydrolase_dom"/>
</dbReference>
<dbReference type="InterPro" id="IPR020084">
    <property type="entry name" value="NUDIX_hydrolase_CS"/>
</dbReference>
<evidence type="ECO:0000313" key="4">
    <source>
        <dbReference type="EMBL" id="MCQ4838860.1"/>
    </source>
</evidence>
<evidence type="ECO:0000256" key="1">
    <source>
        <dbReference type="ARBA" id="ARBA00001946"/>
    </source>
</evidence>
<comment type="caution">
    <text evidence="4">The sequence shown here is derived from an EMBL/GenBank/DDBJ whole genome shotgun (WGS) entry which is preliminary data.</text>
</comment>
<dbReference type="Pfam" id="PF00293">
    <property type="entry name" value="NUDIX"/>
    <property type="match status" value="1"/>
</dbReference>
<name>A0ABT1RWZ1_9FIRM</name>
<gene>
    <name evidence="4" type="ORF">NE695_02895</name>
</gene>
<dbReference type="EMBL" id="JANFZH010000004">
    <property type="protein sequence ID" value="MCQ4838860.1"/>
    <property type="molecule type" value="Genomic_DNA"/>
</dbReference>
<dbReference type="Gene3D" id="3.90.79.10">
    <property type="entry name" value="Nucleoside Triphosphate Pyrophosphohydrolase"/>
    <property type="match status" value="1"/>
</dbReference>
<evidence type="ECO:0000259" key="3">
    <source>
        <dbReference type="PROSITE" id="PS51462"/>
    </source>
</evidence>
<dbReference type="RefSeq" id="WP_082942065.1">
    <property type="nucleotide sequence ID" value="NZ_CABKVV010000012.1"/>
</dbReference>
<reference evidence="4 5" key="1">
    <citation type="submission" date="2022-06" db="EMBL/GenBank/DDBJ databases">
        <title>Isolation of gut microbiota from human fecal samples.</title>
        <authorList>
            <person name="Pamer E.G."/>
            <person name="Barat B."/>
            <person name="Waligurski E."/>
            <person name="Medina S."/>
            <person name="Paddock L."/>
            <person name="Mostad J."/>
        </authorList>
    </citation>
    <scope>NUCLEOTIDE SEQUENCE [LARGE SCALE GENOMIC DNA]</scope>
    <source>
        <strain evidence="4 5">DFI.9.73</strain>
    </source>
</reference>
<dbReference type="Proteomes" id="UP001524473">
    <property type="component" value="Unassembled WGS sequence"/>
</dbReference>
<comment type="cofactor">
    <cofactor evidence="1">
        <name>Mg(2+)</name>
        <dbReference type="ChEBI" id="CHEBI:18420"/>
    </cofactor>
</comment>
<dbReference type="PROSITE" id="PS00893">
    <property type="entry name" value="NUDIX_BOX"/>
    <property type="match status" value="1"/>
</dbReference>
<evidence type="ECO:0000313" key="5">
    <source>
        <dbReference type="Proteomes" id="UP001524473"/>
    </source>
</evidence>
<dbReference type="PANTHER" id="PTHR43046">
    <property type="entry name" value="GDP-MANNOSE MANNOSYL HYDROLASE"/>
    <property type="match status" value="1"/>
</dbReference>
<evidence type="ECO:0000256" key="2">
    <source>
        <dbReference type="ARBA" id="ARBA00022801"/>
    </source>
</evidence>
<dbReference type="GeneID" id="90531620"/>
<proteinExistence type="predicted"/>
<dbReference type="PANTHER" id="PTHR43046:SF14">
    <property type="entry name" value="MUTT_NUDIX FAMILY PROTEIN"/>
    <property type="match status" value="1"/>
</dbReference>
<protein>
    <submittedName>
        <fullName evidence="4">NUDIX domain-containing protein</fullName>
    </submittedName>
</protein>
<dbReference type="InterPro" id="IPR015797">
    <property type="entry name" value="NUDIX_hydrolase-like_dom_sf"/>
</dbReference>
<dbReference type="PROSITE" id="PS51462">
    <property type="entry name" value="NUDIX"/>
    <property type="match status" value="1"/>
</dbReference>
<accession>A0ABT1RWZ1</accession>
<sequence length="154" mass="17129">MSIRSTVKALLVENGRLLLNQCRTADGQTYYDLPGGGQHLYETMEEAVAREVLEETGIPVEVELFAGLVEEITTDPALRGEYPEYSHRVLHIFRVRRTGEALGCCCEKDLGQEGSVWVTPEEADQLPLRPQNLRGHISELLSSGSAAFWGTVKR</sequence>
<feature type="domain" description="Nudix hydrolase" evidence="3">
    <location>
        <begin position="1"/>
        <end position="143"/>
    </location>
</feature>
<organism evidence="4 5">
    <name type="scientific">Neglectibacter timonensis</name>
    <dbReference type="NCBI Taxonomy" id="1776382"/>
    <lineage>
        <taxon>Bacteria</taxon>
        <taxon>Bacillati</taxon>
        <taxon>Bacillota</taxon>
        <taxon>Clostridia</taxon>
        <taxon>Eubacteriales</taxon>
        <taxon>Oscillospiraceae</taxon>
        <taxon>Neglectibacter</taxon>
    </lineage>
</organism>
<keyword evidence="2" id="KW-0378">Hydrolase</keyword>
<dbReference type="SUPFAM" id="SSF55811">
    <property type="entry name" value="Nudix"/>
    <property type="match status" value="1"/>
</dbReference>